<dbReference type="EMBL" id="JACIFU010000002">
    <property type="protein sequence ID" value="MBB4174219.1"/>
    <property type="molecule type" value="Genomic_DNA"/>
</dbReference>
<comment type="caution">
    <text evidence="2">The sequence shown here is derived from an EMBL/GenBank/DDBJ whole genome shotgun (WGS) entry which is preliminary data.</text>
</comment>
<name>A0A7W6Q4H9_9RHOB</name>
<dbReference type="Proteomes" id="UP000565745">
    <property type="component" value="Unassembled WGS sequence"/>
</dbReference>
<keyword evidence="3" id="KW-1185">Reference proteome</keyword>
<evidence type="ECO:0000313" key="2">
    <source>
        <dbReference type="EMBL" id="MBB4174219.1"/>
    </source>
</evidence>
<dbReference type="AlphaFoldDB" id="A0A7W6Q4H9"/>
<organism evidence="2 3">
    <name type="scientific">Sulfitobacter noctilucicola</name>
    <dbReference type="NCBI Taxonomy" id="1342301"/>
    <lineage>
        <taxon>Bacteria</taxon>
        <taxon>Pseudomonadati</taxon>
        <taxon>Pseudomonadota</taxon>
        <taxon>Alphaproteobacteria</taxon>
        <taxon>Rhodobacterales</taxon>
        <taxon>Roseobacteraceae</taxon>
        <taxon>Sulfitobacter</taxon>
    </lineage>
</organism>
<evidence type="ECO:0000256" key="1">
    <source>
        <dbReference type="SAM" id="MobiDB-lite"/>
    </source>
</evidence>
<protein>
    <submittedName>
        <fullName evidence="2">Uncharacterized protein</fullName>
    </submittedName>
</protein>
<sequence length="67" mass="7643">MTLLKKRHVGFENEVVKPLLNLAALVDNGSPRYLLRMQRTVLDRGHLQGTTKQGGRPSEDRNAKRNF</sequence>
<reference evidence="2 3" key="1">
    <citation type="submission" date="2020-08" db="EMBL/GenBank/DDBJ databases">
        <title>Genomic Encyclopedia of Type Strains, Phase IV (KMG-IV): sequencing the most valuable type-strain genomes for metagenomic binning, comparative biology and taxonomic classification.</title>
        <authorList>
            <person name="Goeker M."/>
        </authorList>
    </citation>
    <scope>NUCLEOTIDE SEQUENCE [LARGE SCALE GENOMIC DNA]</scope>
    <source>
        <strain evidence="2 3">DSM 101015</strain>
    </source>
</reference>
<feature type="compositionally biased region" description="Basic and acidic residues" evidence="1">
    <location>
        <begin position="57"/>
        <end position="67"/>
    </location>
</feature>
<evidence type="ECO:0000313" key="3">
    <source>
        <dbReference type="Proteomes" id="UP000565745"/>
    </source>
</evidence>
<accession>A0A7W6Q4H9</accession>
<feature type="region of interest" description="Disordered" evidence="1">
    <location>
        <begin position="44"/>
        <end position="67"/>
    </location>
</feature>
<gene>
    <name evidence="2" type="ORF">GGR93_001992</name>
</gene>
<proteinExistence type="predicted"/>